<name>A0ABV8HSH6_9ACTN</name>
<evidence type="ECO:0000313" key="2">
    <source>
        <dbReference type="EMBL" id="MFC4033932.1"/>
    </source>
</evidence>
<dbReference type="Proteomes" id="UP001595765">
    <property type="component" value="Unassembled WGS sequence"/>
</dbReference>
<keyword evidence="1" id="KW-0732">Signal</keyword>
<evidence type="ECO:0000313" key="3">
    <source>
        <dbReference type="Proteomes" id="UP001595765"/>
    </source>
</evidence>
<sequence>MRRRLAGIAAAACCVLAAVPGCGRGGPAATHASFTDGGVAVTVTLERSGADDVAVSATLRPRRSGFHLYSLGLPDGGVDGLGIPTRLAVAAPLTARGAVSTPAHPYGLRMAGLDVTLPVYPDGPVTLQLATRLTSARSAAPAVLRLTYGACSSTEGCLAPVREHAVAVPVPGA</sequence>
<feature type="chain" id="PRO_5045927200" description="Thiol:disulfide interchange protein DsbD N-terminal domain-containing protein" evidence="1">
    <location>
        <begin position="18"/>
        <end position="173"/>
    </location>
</feature>
<dbReference type="RefSeq" id="WP_386431233.1">
    <property type="nucleotide sequence ID" value="NZ_JBHSBB010000014.1"/>
</dbReference>
<feature type="signal peptide" evidence="1">
    <location>
        <begin position="1"/>
        <end position="17"/>
    </location>
</feature>
<dbReference type="EMBL" id="JBHSBB010000014">
    <property type="protein sequence ID" value="MFC4033932.1"/>
    <property type="molecule type" value="Genomic_DNA"/>
</dbReference>
<evidence type="ECO:0008006" key="4">
    <source>
        <dbReference type="Google" id="ProtNLM"/>
    </source>
</evidence>
<evidence type="ECO:0000256" key="1">
    <source>
        <dbReference type="SAM" id="SignalP"/>
    </source>
</evidence>
<reference evidence="3" key="1">
    <citation type="journal article" date="2019" name="Int. J. Syst. Evol. Microbiol.">
        <title>The Global Catalogue of Microorganisms (GCM) 10K type strain sequencing project: providing services to taxonomists for standard genome sequencing and annotation.</title>
        <authorList>
            <consortium name="The Broad Institute Genomics Platform"/>
            <consortium name="The Broad Institute Genome Sequencing Center for Infectious Disease"/>
            <person name="Wu L."/>
            <person name="Ma J."/>
        </authorList>
    </citation>
    <scope>NUCLEOTIDE SEQUENCE [LARGE SCALE GENOMIC DNA]</scope>
    <source>
        <strain evidence="3">CGMCC 4.7237</strain>
    </source>
</reference>
<organism evidence="2 3">
    <name type="scientific">Streptomyces polygonati</name>
    <dbReference type="NCBI Taxonomy" id="1617087"/>
    <lineage>
        <taxon>Bacteria</taxon>
        <taxon>Bacillati</taxon>
        <taxon>Actinomycetota</taxon>
        <taxon>Actinomycetes</taxon>
        <taxon>Kitasatosporales</taxon>
        <taxon>Streptomycetaceae</taxon>
        <taxon>Streptomyces</taxon>
    </lineage>
</organism>
<proteinExistence type="predicted"/>
<keyword evidence="3" id="KW-1185">Reference proteome</keyword>
<accession>A0ABV8HSH6</accession>
<comment type="caution">
    <text evidence="2">The sequence shown here is derived from an EMBL/GenBank/DDBJ whole genome shotgun (WGS) entry which is preliminary data.</text>
</comment>
<gene>
    <name evidence="2" type="ORF">ACFO3J_20960</name>
</gene>
<protein>
    <recommendedName>
        <fullName evidence="4">Thiol:disulfide interchange protein DsbD N-terminal domain-containing protein</fullName>
    </recommendedName>
</protein>